<gene>
    <name evidence="10" type="ORF">LCGC14_0637360</name>
</gene>
<evidence type="ECO:0000256" key="1">
    <source>
        <dbReference type="ARBA" id="ARBA00001947"/>
    </source>
</evidence>
<dbReference type="Pfam" id="PF07687">
    <property type="entry name" value="M20_dimer"/>
    <property type="match status" value="1"/>
</dbReference>
<reference evidence="10" key="1">
    <citation type="journal article" date="2015" name="Nature">
        <title>Complex archaea that bridge the gap between prokaryotes and eukaryotes.</title>
        <authorList>
            <person name="Spang A."/>
            <person name="Saw J.H."/>
            <person name="Jorgensen S.L."/>
            <person name="Zaremba-Niedzwiedzka K."/>
            <person name="Martijn J."/>
            <person name="Lind A.E."/>
            <person name="van Eijk R."/>
            <person name="Schleper C."/>
            <person name="Guy L."/>
            <person name="Ettema T.J."/>
        </authorList>
    </citation>
    <scope>NUCLEOTIDE SEQUENCE</scope>
</reference>
<dbReference type="GO" id="GO:0008777">
    <property type="term" value="F:acetylornithine deacetylase activity"/>
    <property type="evidence" value="ECO:0007669"/>
    <property type="project" value="TreeGrafter"/>
</dbReference>
<keyword evidence="7" id="KW-0378">Hydrolase</keyword>
<keyword evidence="8" id="KW-0862">Zinc</keyword>
<sequence>MQRSDILRKLIGFPTISADPNSDLIAYCADLLRGVGAQVVIIKDPVQSKANLYATIGPRDRAGVLLSGHTDVVPVAGQDWTVPPFKMTEKDGKVFGRGSTDMKGFIACALSAALSASTMDLKTPLHLALSYDEEIGCIGVRSMIDMLAKAPFRPKFCIVGEPTQMMVATGHKGKTACRVTCTGREGHSALAPTALNAIHLACDMITAIRDIQTDISRTATPDMDYDIPYSTLHVGAIKGGMALNIVPNSAEFAFEIRNLSEDDPKDTLNRLDQAAQDLLTPLRDRFPEANIVIETTGSYPPLATGQDTEVVSFVKSLTGLNATIKVAFGTEGGLFSTRLDIPTVVCGPGSMAQGHRPDEYVHAAQLAKCDAMLDALLVRLVAGI</sequence>
<keyword evidence="5" id="KW-0028">Amino-acid biosynthesis</keyword>
<keyword evidence="4" id="KW-0055">Arginine biosynthesis</keyword>
<dbReference type="InterPro" id="IPR050072">
    <property type="entry name" value="Peptidase_M20A"/>
</dbReference>
<evidence type="ECO:0000256" key="6">
    <source>
        <dbReference type="ARBA" id="ARBA00022723"/>
    </source>
</evidence>
<name>A0A0F9U8M1_9ZZZZ</name>
<dbReference type="NCBIfam" id="NF005710">
    <property type="entry name" value="PRK07522.1"/>
    <property type="match status" value="1"/>
</dbReference>
<evidence type="ECO:0000256" key="8">
    <source>
        <dbReference type="ARBA" id="ARBA00022833"/>
    </source>
</evidence>
<dbReference type="Gene3D" id="3.30.70.360">
    <property type="match status" value="1"/>
</dbReference>
<keyword evidence="6" id="KW-0479">Metal-binding</keyword>
<dbReference type="InterPro" id="IPR011650">
    <property type="entry name" value="Peptidase_M20_dimer"/>
</dbReference>
<evidence type="ECO:0000256" key="3">
    <source>
        <dbReference type="ARBA" id="ARBA00022490"/>
    </source>
</evidence>
<evidence type="ECO:0000313" key="10">
    <source>
        <dbReference type="EMBL" id="KKN49988.1"/>
    </source>
</evidence>
<organism evidence="10">
    <name type="scientific">marine sediment metagenome</name>
    <dbReference type="NCBI Taxonomy" id="412755"/>
    <lineage>
        <taxon>unclassified sequences</taxon>
        <taxon>metagenomes</taxon>
        <taxon>ecological metagenomes</taxon>
    </lineage>
</organism>
<dbReference type="GO" id="GO:0006526">
    <property type="term" value="P:L-arginine biosynthetic process"/>
    <property type="evidence" value="ECO:0007669"/>
    <property type="project" value="UniProtKB-KW"/>
</dbReference>
<keyword evidence="3" id="KW-0963">Cytoplasm</keyword>
<dbReference type="InterPro" id="IPR036264">
    <property type="entry name" value="Bact_exopeptidase_dim_dom"/>
</dbReference>
<dbReference type="Gene3D" id="3.40.630.10">
    <property type="entry name" value="Zn peptidases"/>
    <property type="match status" value="1"/>
</dbReference>
<evidence type="ECO:0000256" key="5">
    <source>
        <dbReference type="ARBA" id="ARBA00022605"/>
    </source>
</evidence>
<protein>
    <recommendedName>
        <fullName evidence="9">Peptidase M20 dimerisation domain-containing protein</fullName>
    </recommendedName>
</protein>
<accession>A0A0F9U8M1</accession>
<dbReference type="CDD" id="cd03894">
    <property type="entry name" value="M20_ArgE"/>
    <property type="match status" value="1"/>
</dbReference>
<comment type="similarity">
    <text evidence="2">Belongs to the peptidase M20A family. ArgE subfamily.</text>
</comment>
<evidence type="ECO:0000259" key="9">
    <source>
        <dbReference type="Pfam" id="PF07687"/>
    </source>
</evidence>
<evidence type="ECO:0000256" key="4">
    <source>
        <dbReference type="ARBA" id="ARBA00022571"/>
    </source>
</evidence>
<dbReference type="InterPro" id="IPR010169">
    <property type="entry name" value="AcOrn-deacetyl"/>
</dbReference>
<dbReference type="AlphaFoldDB" id="A0A0F9U8M1"/>
<comment type="cofactor">
    <cofactor evidence="1">
        <name>Zn(2+)</name>
        <dbReference type="ChEBI" id="CHEBI:29105"/>
    </cofactor>
</comment>
<comment type="caution">
    <text evidence="10">The sequence shown here is derived from an EMBL/GenBank/DDBJ whole genome shotgun (WGS) entry which is preliminary data.</text>
</comment>
<dbReference type="SUPFAM" id="SSF55031">
    <property type="entry name" value="Bacterial exopeptidase dimerisation domain"/>
    <property type="match status" value="1"/>
</dbReference>
<dbReference type="PANTHER" id="PTHR43808">
    <property type="entry name" value="ACETYLORNITHINE DEACETYLASE"/>
    <property type="match status" value="1"/>
</dbReference>
<dbReference type="SUPFAM" id="SSF53187">
    <property type="entry name" value="Zn-dependent exopeptidases"/>
    <property type="match status" value="1"/>
</dbReference>
<dbReference type="GO" id="GO:0046872">
    <property type="term" value="F:metal ion binding"/>
    <property type="evidence" value="ECO:0007669"/>
    <property type="project" value="UniProtKB-KW"/>
</dbReference>
<feature type="domain" description="Peptidase M20 dimerisation" evidence="9">
    <location>
        <begin position="169"/>
        <end position="278"/>
    </location>
</feature>
<dbReference type="EMBL" id="LAZR01001141">
    <property type="protein sequence ID" value="KKN49988.1"/>
    <property type="molecule type" value="Genomic_DNA"/>
</dbReference>
<evidence type="ECO:0000256" key="2">
    <source>
        <dbReference type="ARBA" id="ARBA00005691"/>
    </source>
</evidence>
<dbReference type="InterPro" id="IPR002933">
    <property type="entry name" value="Peptidase_M20"/>
</dbReference>
<proteinExistence type="inferred from homology"/>
<dbReference type="Pfam" id="PF01546">
    <property type="entry name" value="Peptidase_M20"/>
    <property type="match status" value="1"/>
</dbReference>
<dbReference type="InterPro" id="IPR001261">
    <property type="entry name" value="ArgE/DapE_CS"/>
</dbReference>
<dbReference type="NCBIfam" id="TIGR01892">
    <property type="entry name" value="AcOrn-deacetyl"/>
    <property type="match status" value="1"/>
</dbReference>
<dbReference type="PROSITE" id="PS00758">
    <property type="entry name" value="ARGE_DAPE_CPG2_1"/>
    <property type="match status" value="1"/>
</dbReference>
<evidence type="ECO:0000256" key="7">
    <source>
        <dbReference type="ARBA" id="ARBA00022801"/>
    </source>
</evidence>
<dbReference type="PROSITE" id="PS00759">
    <property type="entry name" value="ARGE_DAPE_CPG2_2"/>
    <property type="match status" value="1"/>
</dbReference>
<dbReference type="PANTHER" id="PTHR43808:SF31">
    <property type="entry name" value="N-ACETYL-L-CITRULLINE DEACETYLASE"/>
    <property type="match status" value="1"/>
</dbReference>